<organism evidence="2 3">
    <name type="scientific">Campylobacter lari NCTC 11845</name>
    <dbReference type="NCBI Taxonomy" id="1388749"/>
    <lineage>
        <taxon>Bacteria</taxon>
        <taxon>Pseudomonadati</taxon>
        <taxon>Campylobacterota</taxon>
        <taxon>Epsilonproteobacteria</taxon>
        <taxon>Campylobacterales</taxon>
        <taxon>Campylobacteraceae</taxon>
        <taxon>Campylobacter</taxon>
    </lineage>
</organism>
<dbReference type="AlphaFoldDB" id="A0A0A8HSQ5"/>
<protein>
    <submittedName>
        <fullName evidence="2">Putative FlgJ-related protein (Bax domain)</fullName>
    </submittedName>
</protein>
<feature type="domain" description="Mannosyl-glycoprotein endo-beta-N-acetylglucosamidase-like" evidence="1">
    <location>
        <begin position="81"/>
        <end position="235"/>
    </location>
</feature>
<dbReference type="Gene3D" id="1.10.530.10">
    <property type="match status" value="1"/>
</dbReference>
<evidence type="ECO:0000313" key="2">
    <source>
        <dbReference type="EMBL" id="AJD00964.1"/>
    </source>
</evidence>
<gene>
    <name evidence="2" type="ORF">UPTC3659_0073</name>
</gene>
<dbReference type="OrthoDB" id="9788155at2"/>
<evidence type="ECO:0000259" key="1">
    <source>
        <dbReference type="SMART" id="SM00047"/>
    </source>
</evidence>
<reference evidence="2 3" key="1">
    <citation type="journal article" date="2014" name="Genome Biol. Evol.">
        <title>Comparative Genomics of the Campylobacter lari Group.</title>
        <authorList>
            <person name="Miller W.G."/>
            <person name="Yee E."/>
            <person name="Chapman M.H."/>
            <person name="Smith T.P."/>
            <person name="Bono J.L."/>
            <person name="Huynh S."/>
            <person name="Parker C.T."/>
            <person name="Vandamme P."/>
            <person name="Luong K."/>
            <person name="Korlach J."/>
        </authorList>
    </citation>
    <scope>NUCLEOTIDE SEQUENCE [LARGE SCALE GENOMIC DNA]</scope>
    <source>
        <strain evidence="3">RM3659</strain>
    </source>
</reference>
<dbReference type="InterPro" id="IPR053195">
    <property type="entry name" value="Bax-like"/>
</dbReference>
<dbReference type="Pfam" id="PF01832">
    <property type="entry name" value="Glucosaminidase"/>
    <property type="match status" value="1"/>
</dbReference>
<accession>A0A0A8HSQ5</accession>
<dbReference type="RefSeq" id="WP_039625085.1">
    <property type="nucleotide sequence ID" value="NZ_CP007775.1"/>
</dbReference>
<dbReference type="KEGG" id="cln:UPTC3659_0073"/>
<sequence length="235" mass="27646">MKLIIILLSSILFLKAEFIAGFDEQYYALSVKEKREVFIKKISALLDVSFKEIENEKEFVNIFFREALKSNFRKLNSNAVQKLWSLKEKYRVKNLYDHKEYQMRIQKVPKSLAIAQAIIESATGTSRFAKEANNLFGEWTWGEKGLVPKERGEGKTHKIRIFDNLQESVDSYLLNLNRHDAYKEFRAWRWNTISENKKLDGKEAASHLEKYSEIKSNYTKLIISIIEQHNLDELD</sequence>
<dbReference type="EMBL" id="CP007775">
    <property type="protein sequence ID" value="AJD00964.1"/>
    <property type="molecule type" value="Genomic_DNA"/>
</dbReference>
<dbReference type="GO" id="GO:0004040">
    <property type="term" value="F:amidase activity"/>
    <property type="evidence" value="ECO:0007669"/>
    <property type="project" value="InterPro"/>
</dbReference>
<dbReference type="PANTHER" id="PTHR40572:SF1">
    <property type="entry name" value="PROTEIN BAX"/>
    <property type="match status" value="1"/>
</dbReference>
<dbReference type="PANTHER" id="PTHR40572">
    <property type="entry name" value="PROTEIN BAX"/>
    <property type="match status" value="1"/>
</dbReference>
<dbReference type="HOGENOM" id="CLU_061344_1_0_7"/>
<dbReference type="SMART" id="SM00047">
    <property type="entry name" value="LYZ2"/>
    <property type="match status" value="1"/>
</dbReference>
<dbReference type="Proteomes" id="UP000031130">
    <property type="component" value="Chromosome"/>
</dbReference>
<name>A0A0A8HSQ5_CAMLA</name>
<proteinExistence type="predicted"/>
<evidence type="ECO:0000313" key="3">
    <source>
        <dbReference type="Proteomes" id="UP000031130"/>
    </source>
</evidence>
<dbReference type="InterPro" id="IPR002901">
    <property type="entry name" value="MGlyc_endo_b_GlcNAc-like_dom"/>
</dbReference>